<dbReference type="GeneID" id="66885455"/>
<proteinExistence type="predicted"/>
<sequence length="126" mass="14622">MDMSVILIIVILLAFVAWASWNYWRVRRAAKFLDNESFQKEMSRGQLIDIREAGAFHRKHILGARNIPASQFKVALSALRKDKPVLLYDASRGQSIPRIVLLLRKEGFNQLYVLKDGFNYWTGRVK</sequence>
<evidence type="ECO:0000313" key="2">
    <source>
        <dbReference type="EMBL" id="EPU38101.1"/>
    </source>
</evidence>
<evidence type="ECO:0000313" key="3">
    <source>
        <dbReference type="Proteomes" id="UP000015176"/>
    </source>
</evidence>
<organism evidence="2 3">
    <name type="scientific">Streptococcus agalactiae MRI Z1-216</name>
    <dbReference type="NCBI Taxonomy" id="1154879"/>
    <lineage>
        <taxon>Bacteria</taxon>
        <taxon>Bacillati</taxon>
        <taxon>Bacillota</taxon>
        <taxon>Bacilli</taxon>
        <taxon>Lactobacillales</taxon>
        <taxon>Streptococcaceae</taxon>
        <taxon>Streptococcus</taxon>
    </lineage>
</organism>
<dbReference type="Pfam" id="PF00581">
    <property type="entry name" value="Rhodanese"/>
    <property type="match status" value="1"/>
</dbReference>
<comment type="caution">
    <text evidence="2">The sequence shown here is derived from an EMBL/GenBank/DDBJ whole genome shotgun (WGS) entry which is preliminary data.</text>
</comment>
<dbReference type="CDD" id="cd00158">
    <property type="entry name" value="RHOD"/>
    <property type="match status" value="1"/>
</dbReference>
<dbReference type="Gene3D" id="3.40.250.10">
    <property type="entry name" value="Rhodanese-like domain"/>
    <property type="match status" value="1"/>
</dbReference>
<dbReference type="SMART" id="SM00450">
    <property type="entry name" value="RHOD"/>
    <property type="match status" value="1"/>
</dbReference>
<name>A0AAD3A2W1_STRAG</name>
<dbReference type="PROSITE" id="PS50206">
    <property type="entry name" value="RHODANESE_3"/>
    <property type="match status" value="1"/>
</dbReference>
<dbReference type="PANTHER" id="PTHR43031">
    <property type="entry name" value="FAD-DEPENDENT OXIDOREDUCTASE"/>
    <property type="match status" value="1"/>
</dbReference>
<dbReference type="AlphaFoldDB" id="A0AAD3A2W1"/>
<accession>A0AAD3A2W1</accession>
<dbReference type="InterPro" id="IPR001763">
    <property type="entry name" value="Rhodanese-like_dom"/>
</dbReference>
<feature type="domain" description="Rhodanese" evidence="1">
    <location>
        <begin position="41"/>
        <end position="126"/>
    </location>
</feature>
<dbReference type="InterPro" id="IPR050229">
    <property type="entry name" value="GlpE_sulfurtransferase"/>
</dbReference>
<dbReference type="Proteomes" id="UP000015176">
    <property type="component" value="Unassembled WGS sequence"/>
</dbReference>
<dbReference type="SUPFAM" id="SSF52821">
    <property type="entry name" value="Rhodanese/Cell cycle control phosphatase"/>
    <property type="match status" value="1"/>
</dbReference>
<dbReference type="EMBL" id="ALSF01000083">
    <property type="protein sequence ID" value="EPU38101.1"/>
    <property type="molecule type" value="Genomic_DNA"/>
</dbReference>
<reference evidence="2 3" key="1">
    <citation type="submission" date="2012-07" db="EMBL/GenBank/DDBJ databases">
        <authorList>
            <person name="Moroni P."/>
            <person name="Richards V.P."/>
            <person name="Durkin S.A.S."/>
            <person name="Kim M."/>
            <person name="Pavinski Bitar P.D."/>
            <person name="Stanhope M.J."/>
            <person name="Town C.D."/>
            <person name="Zadoks R.N."/>
            <person name="Venter J.C."/>
        </authorList>
    </citation>
    <scope>NUCLEOTIDE SEQUENCE [LARGE SCALE GENOMIC DNA]</scope>
    <source>
        <strain evidence="2 3">MRI Z1-216</strain>
    </source>
</reference>
<evidence type="ECO:0000259" key="1">
    <source>
        <dbReference type="PROSITE" id="PS50206"/>
    </source>
</evidence>
<gene>
    <name evidence="2" type="ORF">SAG0164_00985</name>
</gene>
<dbReference type="RefSeq" id="WP_000367664.1">
    <property type="nucleotide sequence ID" value="NZ_ALSF01000083.1"/>
</dbReference>
<dbReference type="InterPro" id="IPR036873">
    <property type="entry name" value="Rhodanese-like_dom_sf"/>
</dbReference>
<dbReference type="PANTHER" id="PTHR43031:SF18">
    <property type="entry name" value="RHODANESE-RELATED SULFURTRANSFERASES"/>
    <property type="match status" value="1"/>
</dbReference>
<protein>
    <submittedName>
        <fullName evidence="2">NADH dehydrogenase</fullName>
    </submittedName>
</protein>